<proteinExistence type="predicted"/>
<organism evidence="2 3">
    <name type="scientific">Candidatus Nealsonbacteria bacterium RIFCSPHIGHO2_01_FULL_38_55</name>
    <dbReference type="NCBI Taxonomy" id="1801664"/>
    <lineage>
        <taxon>Bacteria</taxon>
        <taxon>Candidatus Nealsoniibacteriota</taxon>
    </lineage>
</organism>
<feature type="transmembrane region" description="Helical" evidence="1">
    <location>
        <begin position="77"/>
        <end position="97"/>
    </location>
</feature>
<accession>A0A1G2E1E8</accession>
<feature type="transmembrane region" description="Helical" evidence="1">
    <location>
        <begin position="39"/>
        <end position="65"/>
    </location>
</feature>
<dbReference type="AlphaFoldDB" id="A0A1G2E1E8"/>
<evidence type="ECO:0008006" key="4">
    <source>
        <dbReference type="Google" id="ProtNLM"/>
    </source>
</evidence>
<dbReference type="EMBL" id="MHLZ01000032">
    <property type="protein sequence ID" value="OGZ19459.1"/>
    <property type="molecule type" value="Genomic_DNA"/>
</dbReference>
<reference evidence="2 3" key="1">
    <citation type="journal article" date="2016" name="Nat. Commun.">
        <title>Thousands of microbial genomes shed light on interconnected biogeochemical processes in an aquifer system.</title>
        <authorList>
            <person name="Anantharaman K."/>
            <person name="Brown C.T."/>
            <person name="Hug L.A."/>
            <person name="Sharon I."/>
            <person name="Castelle C.J."/>
            <person name="Probst A.J."/>
            <person name="Thomas B.C."/>
            <person name="Singh A."/>
            <person name="Wilkins M.J."/>
            <person name="Karaoz U."/>
            <person name="Brodie E.L."/>
            <person name="Williams K.H."/>
            <person name="Hubbard S.S."/>
            <person name="Banfield J.F."/>
        </authorList>
    </citation>
    <scope>NUCLEOTIDE SEQUENCE [LARGE SCALE GENOMIC DNA]</scope>
</reference>
<sequence length="100" mass="10806">MVVLSVGLLPVALAPMIPFIMVGNAILVLVFSKLKTKNFWLAVLSASFLKFLFLFAGSSIIVNLISQNAIAKQVALAMSYLQFITAIAGGIIAYLFLKTR</sequence>
<keyword evidence="1" id="KW-0812">Transmembrane</keyword>
<evidence type="ECO:0000313" key="3">
    <source>
        <dbReference type="Proteomes" id="UP000177360"/>
    </source>
</evidence>
<keyword evidence="1" id="KW-1133">Transmembrane helix</keyword>
<evidence type="ECO:0000256" key="1">
    <source>
        <dbReference type="SAM" id="Phobius"/>
    </source>
</evidence>
<comment type="caution">
    <text evidence="2">The sequence shown here is derived from an EMBL/GenBank/DDBJ whole genome shotgun (WGS) entry which is preliminary data.</text>
</comment>
<keyword evidence="1" id="KW-0472">Membrane</keyword>
<feature type="transmembrane region" description="Helical" evidence="1">
    <location>
        <begin position="12"/>
        <end position="32"/>
    </location>
</feature>
<gene>
    <name evidence="2" type="ORF">A2626_01315</name>
</gene>
<name>A0A1G2E1E8_9BACT</name>
<evidence type="ECO:0000313" key="2">
    <source>
        <dbReference type="EMBL" id="OGZ19459.1"/>
    </source>
</evidence>
<protein>
    <recommendedName>
        <fullName evidence="4">Iron hydrogenase</fullName>
    </recommendedName>
</protein>
<dbReference type="Proteomes" id="UP000177360">
    <property type="component" value="Unassembled WGS sequence"/>
</dbReference>